<sequence>MTPMELGGALPLLFFFLVGLWMPHTGEVLAGDGGMPLNRSGFRAGFIFGTASAAYQYEGGAREGGRGASIWDTFTHEHPEKIADRSNGDVAIDSYHRYKEDVAIMKEMGLDAYRFSISWSRILPNGSLSGGINKEGINYYNNLINDLISNGLQPFVTLFHWDSPQGLEDQYGGYLSHRIVDDFRNYAEVCFREFGDRVKHWITFNEPWTYSAKGYASGTFAPARCSPWEEGKCSTGDSGREPYIVAHHQLLAHAEAVKLYKSKYQESQKGKIGITLVCHWMIPYSNSNSNSDAAERALDFMYGWFMEPLTKGDYPFSMRALVGSRLPKFSKQQSKLIEGSFDFIGLNYYTSRYAKNFPINTINITYNADSATNLTVVRNGQLIGPRAASDWLNIYPRGIRDLLLYTKARYNNPIIYITENGVSEFNNGTLSLEEALKDNTRVEFYRHHLLYVQRAIREGADVRGYFAWSLLDNFEWVDGYTVRFGINYVDYKDGLKRYPKSSALWFGSFLKK</sequence>
<dbReference type="AlphaFoldDB" id="A0A8B7BFH2"/>
<keyword evidence="9" id="KW-1185">Reference proteome</keyword>
<dbReference type="Gene3D" id="3.20.20.80">
    <property type="entry name" value="Glycosidases"/>
    <property type="match status" value="1"/>
</dbReference>
<dbReference type="PRINTS" id="PR00131">
    <property type="entry name" value="GLHYDRLASE1"/>
</dbReference>
<dbReference type="FunFam" id="3.20.20.80:FF:000020">
    <property type="entry name" value="Beta-glucosidase 12"/>
    <property type="match status" value="1"/>
</dbReference>
<evidence type="ECO:0000256" key="6">
    <source>
        <dbReference type="RuleBase" id="RU003690"/>
    </source>
</evidence>
<dbReference type="PANTHER" id="PTHR10353">
    <property type="entry name" value="GLYCOSYL HYDROLASE"/>
    <property type="match status" value="1"/>
</dbReference>
<proteinExistence type="inferred from homology"/>
<organism evidence="9 10">
    <name type="scientific">Phoenix dactylifera</name>
    <name type="common">Date palm</name>
    <dbReference type="NCBI Taxonomy" id="42345"/>
    <lineage>
        <taxon>Eukaryota</taxon>
        <taxon>Viridiplantae</taxon>
        <taxon>Streptophyta</taxon>
        <taxon>Embryophyta</taxon>
        <taxon>Tracheophyta</taxon>
        <taxon>Spermatophyta</taxon>
        <taxon>Magnoliopsida</taxon>
        <taxon>Liliopsida</taxon>
        <taxon>Arecaceae</taxon>
        <taxon>Coryphoideae</taxon>
        <taxon>Phoeniceae</taxon>
        <taxon>Phoenix</taxon>
    </lineage>
</organism>
<dbReference type="SUPFAM" id="SSF51445">
    <property type="entry name" value="(Trans)glycosidases"/>
    <property type="match status" value="1"/>
</dbReference>
<evidence type="ECO:0000256" key="4">
    <source>
        <dbReference type="ARBA" id="ARBA00023295"/>
    </source>
</evidence>
<dbReference type="PROSITE" id="PS00653">
    <property type="entry name" value="GLYCOSYL_HYDROL_F1_2"/>
    <property type="match status" value="1"/>
</dbReference>
<name>A0A8B7BFH2_PHODC</name>
<protein>
    <submittedName>
        <fullName evidence="10">Beta-glucosidase 12-like</fullName>
    </submittedName>
</protein>
<dbReference type="GO" id="GO:0008422">
    <property type="term" value="F:beta-glucosidase activity"/>
    <property type="evidence" value="ECO:0007669"/>
    <property type="project" value="UniProtKB-ARBA"/>
</dbReference>
<dbReference type="RefSeq" id="XP_008775422.3">
    <property type="nucleotide sequence ID" value="XM_008777200.4"/>
</dbReference>
<accession>A0A8B7BFH2</accession>
<dbReference type="Proteomes" id="UP000228380">
    <property type="component" value="Unplaced"/>
</dbReference>
<dbReference type="InterPro" id="IPR017853">
    <property type="entry name" value="GH"/>
</dbReference>
<keyword evidence="4 7" id="KW-0326">Glycosidase</keyword>
<gene>
    <name evidence="10" type="primary">LOC103695787</name>
</gene>
<dbReference type="GO" id="GO:0004565">
    <property type="term" value="F:beta-galactosidase activity"/>
    <property type="evidence" value="ECO:0007669"/>
    <property type="project" value="UniProtKB-ARBA"/>
</dbReference>
<evidence type="ECO:0000256" key="2">
    <source>
        <dbReference type="ARBA" id="ARBA00022729"/>
    </source>
</evidence>
<evidence type="ECO:0000313" key="9">
    <source>
        <dbReference type="Proteomes" id="UP000228380"/>
    </source>
</evidence>
<dbReference type="KEGG" id="pda:103695787"/>
<dbReference type="PANTHER" id="PTHR10353:SF137">
    <property type="entry name" value="MYROSINASE 3-RELATED"/>
    <property type="match status" value="1"/>
</dbReference>
<dbReference type="InterPro" id="IPR033132">
    <property type="entry name" value="GH_1_N_CS"/>
</dbReference>
<comment type="similarity">
    <text evidence="1 6">Belongs to the glycosyl hydrolase 1 family.</text>
</comment>
<evidence type="ECO:0000256" key="1">
    <source>
        <dbReference type="ARBA" id="ARBA00010838"/>
    </source>
</evidence>
<dbReference type="OrthoDB" id="65569at2759"/>
<keyword evidence="3 7" id="KW-0378">Hydrolase</keyword>
<feature type="active site" description="Nucleophile" evidence="5">
    <location>
        <position position="419"/>
    </location>
</feature>
<dbReference type="InterPro" id="IPR001360">
    <property type="entry name" value="Glyco_hydro_1"/>
</dbReference>
<evidence type="ECO:0000256" key="5">
    <source>
        <dbReference type="PROSITE-ProRule" id="PRU10055"/>
    </source>
</evidence>
<dbReference type="GeneID" id="103695787"/>
<dbReference type="PROSITE" id="PS00572">
    <property type="entry name" value="GLYCOSYL_HYDROL_F1_1"/>
    <property type="match status" value="1"/>
</dbReference>
<reference evidence="10" key="1">
    <citation type="submission" date="2025-08" db="UniProtKB">
        <authorList>
            <consortium name="RefSeq"/>
        </authorList>
    </citation>
    <scope>IDENTIFICATION</scope>
    <source>
        <tissue evidence="10">Young leaves</tissue>
    </source>
</reference>
<dbReference type="GO" id="GO:0005975">
    <property type="term" value="P:carbohydrate metabolic process"/>
    <property type="evidence" value="ECO:0007669"/>
    <property type="project" value="InterPro"/>
</dbReference>
<feature type="signal peptide" evidence="8">
    <location>
        <begin position="1"/>
        <end position="26"/>
    </location>
</feature>
<evidence type="ECO:0000256" key="8">
    <source>
        <dbReference type="SAM" id="SignalP"/>
    </source>
</evidence>
<evidence type="ECO:0000256" key="7">
    <source>
        <dbReference type="RuleBase" id="RU004468"/>
    </source>
</evidence>
<dbReference type="Pfam" id="PF00232">
    <property type="entry name" value="Glyco_hydro_1"/>
    <property type="match status" value="1"/>
</dbReference>
<dbReference type="GO" id="GO:0033907">
    <property type="term" value="F:beta-D-fucosidase activity"/>
    <property type="evidence" value="ECO:0007669"/>
    <property type="project" value="UniProtKB-ARBA"/>
</dbReference>
<feature type="chain" id="PRO_5034579734" evidence="8">
    <location>
        <begin position="27"/>
        <end position="512"/>
    </location>
</feature>
<evidence type="ECO:0000256" key="3">
    <source>
        <dbReference type="ARBA" id="ARBA00022801"/>
    </source>
</evidence>
<evidence type="ECO:0000313" key="10">
    <source>
        <dbReference type="RefSeq" id="XP_008775422.3"/>
    </source>
</evidence>
<keyword evidence="2 8" id="KW-0732">Signal</keyword>
<dbReference type="InterPro" id="IPR018120">
    <property type="entry name" value="Glyco_hydro_1_AS"/>
</dbReference>